<dbReference type="Gene3D" id="4.10.320.10">
    <property type="entry name" value="E3-binding domain"/>
    <property type="match status" value="1"/>
</dbReference>
<feature type="compositionally biased region" description="Low complexity" evidence="11">
    <location>
        <begin position="86"/>
        <end position="99"/>
    </location>
</feature>
<dbReference type="SUPFAM" id="SSF51230">
    <property type="entry name" value="Single hybrid motif"/>
    <property type="match status" value="1"/>
</dbReference>
<protein>
    <recommendedName>
        <fullName evidence="10">Dihydrolipoamide acetyltransferase component of pyruvate dehydrogenase complex</fullName>
        <ecNumber evidence="10">2.3.1.-</ecNumber>
    </recommendedName>
</protein>
<keyword evidence="7 10" id="KW-0450">Lipoyl</keyword>
<dbReference type="AlphaFoldDB" id="A0A0P1HVL8"/>
<sequence>MGVYAMRLPDVGEGIAEAELTEWHVKPGDIVREDDILAAVMTDKAAVEVPSSVSGKVLELGGEIGQMMAIGSVLIRIEVEGEGNEAPGAAPETAKASAPAPQPAPDKDADKNKDEGKDAGAQAPEARPAAAAAAAAPAAKKPGHRLPRPEGSKPLAAPSVRARARSEGVDLRHVPGTGPGGRISHEDLDSWIESGGIRQGGVTRGRNTGVEEQRVIGMRRKIAEKMALSKRHIPHITIVEEVEMGALEDLRAALNKKHEGSRPKLTLLPFLMRAIVEAVREQPGLNARYDDEEGVIYRHGGVHIGVATQTPQGLNVPVLHHAEANSLWDNAGELARLADAARDGSIKREELTGGTITITSLGPLGAIATTPIINHPEVAIVGVNKMQIRPVWDGQQFRPRKMMNISCSFDHRVIDGWDAAVFVQKLKSLLENPAMLFVEG</sequence>
<reference evidence="14 15" key="1">
    <citation type="submission" date="2015-09" db="EMBL/GenBank/DDBJ databases">
        <authorList>
            <consortium name="Swine Surveillance"/>
        </authorList>
    </citation>
    <scope>NUCLEOTIDE SEQUENCE [LARGE SCALE GENOMIC DNA]</scope>
    <source>
        <strain evidence="14 15">CECT 8399</strain>
    </source>
</reference>
<dbReference type="InterPro" id="IPR011053">
    <property type="entry name" value="Single_hybrid_motif"/>
</dbReference>
<dbReference type="STRING" id="1396826.PHA8399_00741"/>
<evidence type="ECO:0000259" key="13">
    <source>
        <dbReference type="PROSITE" id="PS51826"/>
    </source>
</evidence>
<comment type="function">
    <text evidence="2">E2 component of the 2-oxoglutarate dehydrogenase (OGDH) complex which catalyzes the second step in the conversion of 2-oxoglutarate to succinyl-CoA and CO(2).</text>
</comment>
<dbReference type="SUPFAM" id="SSF52777">
    <property type="entry name" value="CoA-dependent acyltransferases"/>
    <property type="match status" value="1"/>
</dbReference>
<evidence type="ECO:0000256" key="7">
    <source>
        <dbReference type="ARBA" id="ARBA00022823"/>
    </source>
</evidence>
<dbReference type="InterPro" id="IPR036625">
    <property type="entry name" value="E3-bd_dom_sf"/>
</dbReference>
<feature type="compositionally biased region" description="Basic and acidic residues" evidence="11">
    <location>
        <begin position="164"/>
        <end position="173"/>
    </location>
</feature>
<name>A0A0P1HVL8_9RHOB</name>
<evidence type="ECO:0000259" key="12">
    <source>
        <dbReference type="PROSITE" id="PS50968"/>
    </source>
</evidence>
<comment type="similarity">
    <text evidence="4 10">Belongs to the 2-oxoacid dehydrogenase family.</text>
</comment>
<comment type="catalytic activity">
    <reaction evidence="9">
        <text>N(6)-[(R)-dihydrolipoyl]-L-lysyl-[protein] + succinyl-CoA = N(6)-[(R)-S(8)-succinyldihydrolipoyl]-L-lysyl-[protein] + CoA</text>
        <dbReference type="Rhea" id="RHEA:15213"/>
        <dbReference type="Rhea" id="RHEA-COMP:10475"/>
        <dbReference type="Rhea" id="RHEA-COMP:20092"/>
        <dbReference type="ChEBI" id="CHEBI:57287"/>
        <dbReference type="ChEBI" id="CHEBI:57292"/>
        <dbReference type="ChEBI" id="CHEBI:83100"/>
        <dbReference type="ChEBI" id="CHEBI:83120"/>
        <dbReference type="EC" id="2.3.1.61"/>
    </reaction>
</comment>
<evidence type="ECO:0000256" key="4">
    <source>
        <dbReference type="ARBA" id="ARBA00007317"/>
    </source>
</evidence>
<dbReference type="GO" id="GO:0031405">
    <property type="term" value="F:lipoic acid binding"/>
    <property type="evidence" value="ECO:0007669"/>
    <property type="project" value="TreeGrafter"/>
</dbReference>
<dbReference type="CDD" id="cd06849">
    <property type="entry name" value="lipoyl_domain"/>
    <property type="match status" value="1"/>
</dbReference>
<evidence type="ECO:0000256" key="5">
    <source>
        <dbReference type="ARBA" id="ARBA00011666"/>
    </source>
</evidence>
<dbReference type="Pfam" id="PF00364">
    <property type="entry name" value="Biotin_lipoyl"/>
    <property type="match status" value="1"/>
</dbReference>
<dbReference type="Proteomes" id="UP000051326">
    <property type="component" value="Unassembled WGS sequence"/>
</dbReference>
<dbReference type="GO" id="GO:0005737">
    <property type="term" value="C:cytoplasm"/>
    <property type="evidence" value="ECO:0007669"/>
    <property type="project" value="TreeGrafter"/>
</dbReference>
<dbReference type="Gene3D" id="3.30.559.10">
    <property type="entry name" value="Chloramphenicol acetyltransferase-like domain"/>
    <property type="match status" value="1"/>
</dbReference>
<dbReference type="InterPro" id="IPR003016">
    <property type="entry name" value="2-oxoA_DH_lipoyl-BS"/>
</dbReference>
<dbReference type="SUPFAM" id="SSF47005">
    <property type="entry name" value="Peripheral subunit-binding domain of 2-oxo acid dehydrogenase complex"/>
    <property type="match status" value="1"/>
</dbReference>
<dbReference type="PANTHER" id="PTHR43178">
    <property type="entry name" value="DIHYDROLIPOAMIDE ACETYLTRANSFERASE COMPONENT OF PYRUVATE DEHYDROGENASE COMPLEX"/>
    <property type="match status" value="1"/>
</dbReference>
<accession>A0A0P1HVL8</accession>
<feature type="compositionally biased region" description="Low complexity" evidence="11">
    <location>
        <begin position="119"/>
        <end position="139"/>
    </location>
</feature>
<dbReference type="RefSeq" id="WP_058284835.1">
    <property type="nucleotide sequence ID" value="NZ_CYSR01000009.1"/>
</dbReference>
<keyword evidence="6 10" id="KW-0808">Transferase</keyword>
<organism evidence="14 15">
    <name type="scientific">Leisingera aquaemixtae</name>
    <dbReference type="NCBI Taxonomy" id="1396826"/>
    <lineage>
        <taxon>Bacteria</taxon>
        <taxon>Pseudomonadati</taxon>
        <taxon>Pseudomonadota</taxon>
        <taxon>Alphaproteobacteria</taxon>
        <taxon>Rhodobacterales</taxon>
        <taxon>Roseobacteraceae</taxon>
        <taxon>Leisingera</taxon>
    </lineage>
</organism>
<dbReference type="PROSITE" id="PS00189">
    <property type="entry name" value="LIPOYL"/>
    <property type="match status" value="1"/>
</dbReference>
<dbReference type="GO" id="GO:0004149">
    <property type="term" value="F:dihydrolipoyllysine-residue succinyltransferase activity"/>
    <property type="evidence" value="ECO:0007669"/>
    <property type="project" value="UniProtKB-EC"/>
</dbReference>
<evidence type="ECO:0000256" key="1">
    <source>
        <dbReference type="ARBA" id="ARBA00001938"/>
    </source>
</evidence>
<evidence type="ECO:0000313" key="14">
    <source>
        <dbReference type="EMBL" id="CUH98627.1"/>
    </source>
</evidence>
<feature type="domain" description="Peripheral subunit-binding (PSBD)" evidence="13">
    <location>
        <begin position="155"/>
        <end position="192"/>
    </location>
</feature>
<gene>
    <name evidence="14" type="primary">bkdB</name>
    <name evidence="14" type="ORF">PHA8399_00741</name>
</gene>
<proteinExistence type="inferred from homology"/>
<dbReference type="GO" id="GO:0016407">
    <property type="term" value="F:acetyltransferase activity"/>
    <property type="evidence" value="ECO:0007669"/>
    <property type="project" value="TreeGrafter"/>
</dbReference>
<dbReference type="EMBL" id="CYSR01000009">
    <property type="protein sequence ID" value="CUH98627.1"/>
    <property type="molecule type" value="Genomic_DNA"/>
</dbReference>
<dbReference type="Gene3D" id="2.40.50.100">
    <property type="match status" value="1"/>
</dbReference>
<dbReference type="InterPro" id="IPR001078">
    <property type="entry name" value="2-oxoacid_DH_actylTfrase"/>
</dbReference>
<dbReference type="InterPro" id="IPR023213">
    <property type="entry name" value="CAT-like_dom_sf"/>
</dbReference>
<comment type="subunit">
    <text evidence="5">Forms a 24-polypeptide structural core with octahedral symmetry. Part of the 2-oxoglutarate dehydrogenase (OGDH) complex composed of E1 (2-oxoglutarate dehydrogenase), E2 (dihydrolipoamide succinyltransferase) and E3 (dihydrolipoamide dehydrogenase); the complex contains multiple copies of the three enzymatic components (E1, E2 and E3).</text>
</comment>
<dbReference type="PROSITE" id="PS50968">
    <property type="entry name" value="BIOTINYL_LIPOYL"/>
    <property type="match status" value="1"/>
</dbReference>
<evidence type="ECO:0000256" key="8">
    <source>
        <dbReference type="ARBA" id="ARBA00023315"/>
    </source>
</evidence>
<feature type="compositionally biased region" description="Basic and acidic residues" evidence="11">
    <location>
        <begin position="105"/>
        <end position="118"/>
    </location>
</feature>
<dbReference type="Pfam" id="PF00198">
    <property type="entry name" value="2-oxoacid_dh"/>
    <property type="match status" value="1"/>
</dbReference>
<evidence type="ECO:0000256" key="2">
    <source>
        <dbReference type="ARBA" id="ARBA00004052"/>
    </source>
</evidence>
<dbReference type="InterPro" id="IPR004167">
    <property type="entry name" value="PSBD"/>
</dbReference>
<dbReference type="Pfam" id="PF02817">
    <property type="entry name" value="E3_binding"/>
    <property type="match status" value="1"/>
</dbReference>
<dbReference type="InterPro" id="IPR050743">
    <property type="entry name" value="2-oxoacid_DH_E2_comp"/>
</dbReference>
<feature type="domain" description="Lipoyl-binding" evidence="12">
    <location>
        <begin position="3"/>
        <end position="78"/>
    </location>
</feature>
<evidence type="ECO:0000313" key="15">
    <source>
        <dbReference type="Proteomes" id="UP000051326"/>
    </source>
</evidence>
<dbReference type="PANTHER" id="PTHR43178:SF5">
    <property type="entry name" value="LIPOAMIDE ACYLTRANSFERASE COMPONENT OF BRANCHED-CHAIN ALPHA-KETO ACID DEHYDROGENASE COMPLEX, MITOCHONDRIAL"/>
    <property type="match status" value="1"/>
</dbReference>
<evidence type="ECO:0000256" key="3">
    <source>
        <dbReference type="ARBA" id="ARBA00005145"/>
    </source>
</evidence>
<dbReference type="PROSITE" id="PS51826">
    <property type="entry name" value="PSBD"/>
    <property type="match status" value="1"/>
</dbReference>
<dbReference type="InterPro" id="IPR000089">
    <property type="entry name" value="Biotin_lipoyl"/>
</dbReference>
<comment type="pathway">
    <text evidence="3">Amino-acid degradation; L-lysine degradation via saccharopine pathway; glutaryl-CoA from L-lysine: step 6/6.</text>
</comment>
<evidence type="ECO:0000256" key="9">
    <source>
        <dbReference type="ARBA" id="ARBA00052761"/>
    </source>
</evidence>
<evidence type="ECO:0000256" key="10">
    <source>
        <dbReference type="RuleBase" id="RU003423"/>
    </source>
</evidence>
<dbReference type="EC" id="2.3.1.-" evidence="10"/>
<comment type="cofactor">
    <cofactor evidence="1 10">
        <name>(R)-lipoate</name>
        <dbReference type="ChEBI" id="CHEBI:83088"/>
    </cofactor>
</comment>
<evidence type="ECO:0000256" key="11">
    <source>
        <dbReference type="SAM" id="MobiDB-lite"/>
    </source>
</evidence>
<evidence type="ECO:0000256" key="6">
    <source>
        <dbReference type="ARBA" id="ARBA00022679"/>
    </source>
</evidence>
<keyword evidence="8 10" id="KW-0012">Acyltransferase</keyword>
<dbReference type="FunFam" id="3.30.559.10:FF:000007">
    <property type="entry name" value="Dihydrolipoamide acetyltransferase component of pyruvate dehydrogenase complex"/>
    <property type="match status" value="1"/>
</dbReference>
<feature type="region of interest" description="Disordered" evidence="11">
    <location>
        <begin position="84"/>
        <end position="187"/>
    </location>
</feature>